<sequence>MLTYISNAGVMLSLNGKKILIDPLTTPDNQIYVDTEPGIRGALLQNAAPYNDVDVVLVSHHHRDHFHAESMLQLLKAQPGSQLVSTPEVVRRVLEAAEGEAAGGDWAGLNMNAGTPLSLDRLRVVDLATGEAAALEISGVKLQVFRTLHDGEDYAEVPNLMFVIECGMVVAHLGDSAPVPQNFAGAAFADAIARQPIDLLIANFPYIAIPAARKLVAEMLKPAALAVVHFPDPYKEAARWATVAKKSFARVQENYLPAVLLETLGECVALPLEEGI</sequence>
<gene>
    <name evidence="1" type="ORF">SAMN03080599_01847</name>
</gene>
<protein>
    <submittedName>
        <fullName evidence="1">L-ascorbate metabolism protein UlaG, beta-lactamase superfamily</fullName>
    </submittedName>
</protein>
<dbReference type="Pfam" id="PF13483">
    <property type="entry name" value="Lactamase_B_3"/>
    <property type="match status" value="1"/>
</dbReference>
<dbReference type="PANTHER" id="PTHR43546">
    <property type="entry name" value="UPF0173 METAL-DEPENDENT HYDROLASE MJ1163-RELATED"/>
    <property type="match status" value="1"/>
</dbReference>
<keyword evidence="2" id="KW-1185">Reference proteome</keyword>
<dbReference type="Proteomes" id="UP000199208">
    <property type="component" value="Unassembled WGS sequence"/>
</dbReference>
<accession>A0A1G5S0E7</accession>
<dbReference type="EMBL" id="FMWL01000008">
    <property type="protein sequence ID" value="SCZ79617.1"/>
    <property type="molecule type" value="Genomic_DNA"/>
</dbReference>
<dbReference type="Gene3D" id="3.60.15.10">
    <property type="entry name" value="Ribonuclease Z/Hydroxyacylglutathione hydrolase-like"/>
    <property type="match status" value="1"/>
</dbReference>
<evidence type="ECO:0000313" key="2">
    <source>
        <dbReference type="Proteomes" id="UP000199208"/>
    </source>
</evidence>
<organism evidence="1 2">
    <name type="scientific">Acidaminobacter hydrogenoformans DSM 2784</name>
    <dbReference type="NCBI Taxonomy" id="1120920"/>
    <lineage>
        <taxon>Bacteria</taxon>
        <taxon>Bacillati</taxon>
        <taxon>Bacillota</taxon>
        <taxon>Clostridia</taxon>
        <taxon>Peptostreptococcales</taxon>
        <taxon>Acidaminobacteraceae</taxon>
        <taxon>Acidaminobacter</taxon>
    </lineage>
</organism>
<proteinExistence type="predicted"/>
<dbReference type="InterPro" id="IPR036866">
    <property type="entry name" value="RibonucZ/Hydroxyglut_hydro"/>
</dbReference>
<dbReference type="STRING" id="1120920.SAMN03080599_01847"/>
<dbReference type="InterPro" id="IPR050114">
    <property type="entry name" value="UPF0173_UPF0282_UlaG_hydrolase"/>
</dbReference>
<dbReference type="SUPFAM" id="SSF56281">
    <property type="entry name" value="Metallo-hydrolase/oxidoreductase"/>
    <property type="match status" value="1"/>
</dbReference>
<dbReference type="AlphaFoldDB" id="A0A1G5S0E7"/>
<evidence type="ECO:0000313" key="1">
    <source>
        <dbReference type="EMBL" id="SCZ79617.1"/>
    </source>
</evidence>
<name>A0A1G5S0E7_9FIRM</name>
<reference evidence="1 2" key="1">
    <citation type="submission" date="2016-10" db="EMBL/GenBank/DDBJ databases">
        <authorList>
            <person name="de Groot N.N."/>
        </authorList>
    </citation>
    <scope>NUCLEOTIDE SEQUENCE [LARGE SCALE GENOMIC DNA]</scope>
    <source>
        <strain evidence="1 2">DSM 2784</strain>
    </source>
</reference>